<keyword evidence="1" id="KW-0560">Oxidoreductase</keyword>
<dbReference type="Proteomes" id="UP000820818">
    <property type="component" value="Linkage Group LG1"/>
</dbReference>
<dbReference type="Pfam" id="PF00106">
    <property type="entry name" value="adh_short"/>
    <property type="match status" value="1"/>
</dbReference>
<reference evidence="2 3" key="1">
    <citation type="submission" date="2022-05" db="EMBL/GenBank/DDBJ databases">
        <title>A multi-omics perspective on studying reproductive biology in Daphnia sinensis.</title>
        <authorList>
            <person name="Jia J."/>
        </authorList>
    </citation>
    <scope>NUCLEOTIDE SEQUENCE [LARGE SCALE GENOMIC DNA]</scope>
    <source>
        <strain evidence="2 3">WSL</strain>
    </source>
</reference>
<dbReference type="GO" id="GO:0016491">
    <property type="term" value="F:oxidoreductase activity"/>
    <property type="evidence" value="ECO:0007669"/>
    <property type="project" value="UniProtKB-KW"/>
</dbReference>
<protein>
    <submittedName>
        <fullName evidence="2">Uncharacterized protein</fullName>
    </submittedName>
</protein>
<dbReference type="CDD" id="cd05327">
    <property type="entry name" value="retinol-DH_like_SDR_c_like"/>
    <property type="match status" value="1"/>
</dbReference>
<dbReference type="PANTHER" id="PTHR43157:SF66">
    <property type="entry name" value="WW DOMAIN-CONTAINING OXIDOREDUCTASE-LIKE PROTEIN"/>
    <property type="match status" value="1"/>
</dbReference>
<comment type="caution">
    <text evidence="2">The sequence shown here is derived from an EMBL/GenBank/DDBJ whole genome shotgun (WGS) entry which is preliminary data.</text>
</comment>
<evidence type="ECO:0000313" key="3">
    <source>
        <dbReference type="Proteomes" id="UP000820818"/>
    </source>
</evidence>
<dbReference type="AlphaFoldDB" id="A0AAD5PZD9"/>
<dbReference type="Gene3D" id="3.40.50.720">
    <property type="entry name" value="NAD(P)-binding Rossmann-like Domain"/>
    <property type="match status" value="1"/>
</dbReference>
<dbReference type="SUPFAM" id="SSF51735">
    <property type="entry name" value="NAD(P)-binding Rossmann-fold domains"/>
    <property type="match status" value="1"/>
</dbReference>
<name>A0AAD5PZD9_9CRUS</name>
<evidence type="ECO:0000313" key="2">
    <source>
        <dbReference type="EMBL" id="KAI9565801.1"/>
    </source>
</evidence>
<evidence type="ECO:0000256" key="1">
    <source>
        <dbReference type="ARBA" id="ARBA00023002"/>
    </source>
</evidence>
<accession>A0AAD5PZD9</accession>
<proteinExistence type="predicted"/>
<dbReference type="InterPro" id="IPR036291">
    <property type="entry name" value="NAD(P)-bd_dom_sf"/>
</dbReference>
<dbReference type="InterPro" id="IPR002347">
    <property type="entry name" value="SDR_fam"/>
</dbReference>
<organism evidence="2 3">
    <name type="scientific">Daphnia sinensis</name>
    <dbReference type="NCBI Taxonomy" id="1820382"/>
    <lineage>
        <taxon>Eukaryota</taxon>
        <taxon>Metazoa</taxon>
        <taxon>Ecdysozoa</taxon>
        <taxon>Arthropoda</taxon>
        <taxon>Crustacea</taxon>
        <taxon>Branchiopoda</taxon>
        <taxon>Diplostraca</taxon>
        <taxon>Cladocera</taxon>
        <taxon>Anomopoda</taxon>
        <taxon>Daphniidae</taxon>
        <taxon>Daphnia</taxon>
        <taxon>Daphnia similis group</taxon>
    </lineage>
</organism>
<gene>
    <name evidence="2" type="ORF">GHT06_009596</name>
</gene>
<sequence>MLVFSFDVPNSVIVALIFTVAFKIYYEATKGVCKSSKRLEGKTIIVTGSNTGIGKATALDLASRGGRIILACRNLKKALVAKDEIVEKSRNPNVLVKELDLTSFASIRRFAADVQNTEPKLHILINNAGCGDIEQKTTEDGLEHQMQTYYFGPFLLTNLLLGLMVETGEKEEENVRIVNVGSDGHFSVGDLNLDDLNFSYERSAKTIWSPIQNNLWLPIKIYGTSKLCVILSSCELARKLELLGKPVTVNSLHPGGVYNTEFSRFSKILSFLMTLCRPFLKSPAEGAQTSIYLAVADEVSNVSGQYFRDCKIAQPSKLARDKELAIKLWEVSERLVHLEPKEKFLE</sequence>
<dbReference type="EMBL" id="WJBH02000001">
    <property type="protein sequence ID" value="KAI9565801.1"/>
    <property type="molecule type" value="Genomic_DNA"/>
</dbReference>
<dbReference type="PANTHER" id="PTHR43157">
    <property type="entry name" value="PHOSPHATIDYLINOSITOL-GLYCAN BIOSYNTHESIS CLASS F PROTEIN-RELATED"/>
    <property type="match status" value="1"/>
</dbReference>
<keyword evidence="3" id="KW-1185">Reference proteome</keyword>
<dbReference type="PRINTS" id="PR00081">
    <property type="entry name" value="GDHRDH"/>
</dbReference>